<keyword evidence="7" id="KW-1185">Reference proteome</keyword>
<dbReference type="SUPFAM" id="SSF53720">
    <property type="entry name" value="ALDH-like"/>
    <property type="match status" value="1"/>
</dbReference>
<dbReference type="PROSITE" id="PS00687">
    <property type="entry name" value="ALDEHYDE_DEHYDR_GLU"/>
    <property type="match status" value="1"/>
</dbReference>
<dbReference type="AlphaFoldDB" id="A0A7K1KV20"/>
<organism evidence="6 7">
    <name type="scientific">Actinomadura litoris</name>
    <dbReference type="NCBI Taxonomy" id="2678616"/>
    <lineage>
        <taxon>Bacteria</taxon>
        <taxon>Bacillati</taxon>
        <taxon>Actinomycetota</taxon>
        <taxon>Actinomycetes</taxon>
        <taxon>Streptosporangiales</taxon>
        <taxon>Thermomonosporaceae</taxon>
        <taxon>Actinomadura</taxon>
    </lineage>
</organism>
<proteinExistence type="inferred from homology"/>
<protein>
    <submittedName>
        <fullName evidence="6">Aldehyde dehydrogenase family protein</fullName>
    </submittedName>
</protein>
<dbReference type="EMBL" id="WOFH01000002">
    <property type="protein sequence ID" value="MUN36010.1"/>
    <property type="molecule type" value="Genomic_DNA"/>
</dbReference>
<gene>
    <name evidence="6" type="ORF">GNZ18_05270</name>
</gene>
<comment type="similarity">
    <text evidence="1 4">Belongs to the aldehyde dehydrogenase family.</text>
</comment>
<reference evidence="6 7" key="1">
    <citation type="submission" date="2019-11" db="EMBL/GenBank/DDBJ databases">
        <authorList>
            <person name="Cao P."/>
        </authorList>
    </citation>
    <scope>NUCLEOTIDE SEQUENCE [LARGE SCALE GENOMIC DNA]</scope>
    <source>
        <strain evidence="6 7">NEAU-AAG5</strain>
    </source>
</reference>
<evidence type="ECO:0000313" key="6">
    <source>
        <dbReference type="EMBL" id="MUN36010.1"/>
    </source>
</evidence>
<comment type="caution">
    <text evidence="6">The sequence shown here is derived from an EMBL/GenBank/DDBJ whole genome shotgun (WGS) entry which is preliminary data.</text>
</comment>
<keyword evidence="2 4" id="KW-0560">Oxidoreductase</keyword>
<dbReference type="InterPro" id="IPR016162">
    <property type="entry name" value="Ald_DH_N"/>
</dbReference>
<evidence type="ECO:0000259" key="5">
    <source>
        <dbReference type="Pfam" id="PF00171"/>
    </source>
</evidence>
<dbReference type="InterPro" id="IPR029510">
    <property type="entry name" value="Ald_DH_CS_GLU"/>
</dbReference>
<dbReference type="InterPro" id="IPR016163">
    <property type="entry name" value="Ald_DH_C"/>
</dbReference>
<dbReference type="InterPro" id="IPR016160">
    <property type="entry name" value="Ald_DH_CS_CYS"/>
</dbReference>
<dbReference type="InterPro" id="IPR016161">
    <property type="entry name" value="Ald_DH/histidinol_DH"/>
</dbReference>
<evidence type="ECO:0000256" key="4">
    <source>
        <dbReference type="RuleBase" id="RU003345"/>
    </source>
</evidence>
<evidence type="ECO:0000256" key="3">
    <source>
        <dbReference type="PROSITE-ProRule" id="PRU10007"/>
    </source>
</evidence>
<evidence type="ECO:0000313" key="7">
    <source>
        <dbReference type="Proteomes" id="UP000432015"/>
    </source>
</evidence>
<name>A0A7K1KV20_9ACTN</name>
<dbReference type="FunFam" id="3.40.309.10:FF:000009">
    <property type="entry name" value="Aldehyde dehydrogenase A"/>
    <property type="match status" value="1"/>
</dbReference>
<dbReference type="GO" id="GO:0016620">
    <property type="term" value="F:oxidoreductase activity, acting on the aldehyde or oxo group of donors, NAD or NADP as acceptor"/>
    <property type="evidence" value="ECO:0007669"/>
    <property type="project" value="InterPro"/>
</dbReference>
<dbReference type="FunFam" id="3.40.605.10:FF:000007">
    <property type="entry name" value="NAD/NADP-dependent betaine aldehyde dehydrogenase"/>
    <property type="match status" value="1"/>
</dbReference>
<feature type="domain" description="Aldehyde dehydrogenase" evidence="5">
    <location>
        <begin position="13"/>
        <end position="476"/>
    </location>
</feature>
<dbReference type="RefSeq" id="WP_156214977.1">
    <property type="nucleotide sequence ID" value="NZ_WOFH01000002.1"/>
</dbReference>
<sequence length="484" mass="51105">MTTRTQLHINGEWTAAADGAEFTTTDPSTGAALGTCAEAGPADVDRAVDAARAALADPAWASIAPSARARLLWRVADLIEEHEAELAELETRDQGQPLGVAHAVSVTGAAEHFRYFAGWCTKIEGSVSPVSFPDTLHYVRREPVGVCALITPWNFPLMIAAWKLAPALACGNTVIIKPAEQTPLTTVRLVELCERAGFPPGVVNLLTGGPAAGKALVAHPRVDKVSFTGSSAVGREIVQASAGNLKRVTLELGGKAPSVIARDADIDLAVAGNLQGALLNSGQVCAAYTRLYVDRRRADEFTEKLAAAAASLRLGPGLDPETQIGPLVSQEHLDQVDSYVRTGEKQGAELVTGGARADGPLSNGNFYRPTVFGSVTDDMTIAREEIFGPVLPVLPYDDPEELAARANDTEFGLAASLWTRDLATAHRLAADIRAGAIFVNMLPIPDAAAPWGGYKSSGWGREMGPYAIDAYTEVKGVWVHLGDS</sequence>
<dbReference type="InterPro" id="IPR015590">
    <property type="entry name" value="Aldehyde_DH_dom"/>
</dbReference>
<dbReference type="Proteomes" id="UP000432015">
    <property type="component" value="Unassembled WGS sequence"/>
</dbReference>
<evidence type="ECO:0000256" key="1">
    <source>
        <dbReference type="ARBA" id="ARBA00009986"/>
    </source>
</evidence>
<dbReference type="PROSITE" id="PS00070">
    <property type="entry name" value="ALDEHYDE_DEHYDR_CYS"/>
    <property type="match status" value="1"/>
</dbReference>
<dbReference type="Pfam" id="PF00171">
    <property type="entry name" value="Aldedh"/>
    <property type="match status" value="1"/>
</dbReference>
<dbReference type="Gene3D" id="3.40.605.10">
    <property type="entry name" value="Aldehyde Dehydrogenase, Chain A, domain 1"/>
    <property type="match status" value="1"/>
</dbReference>
<feature type="active site" evidence="3">
    <location>
        <position position="251"/>
    </location>
</feature>
<accession>A0A7K1KV20</accession>
<dbReference type="Gene3D" id="3.40.309.10">
    <property type="entry name" value="Aldehyde Dehydrogenase, Chain A, domain 2"/>
    <property type="match status" value="1"/>
</dbReference>
<evidence type="ECO:0000256" key="2">
    <source>
        <dbReference type="ARBA" id="ARBA00023002"/>
    </source>
</evidence>
<dbReference type="PANTHER" id="PTHR11699">
    <property type="entry name" value="ALDEHYDE DEHYDROGENASE-RELATED"/>
    <property type="match status" value="1"/>
</dbReference>